<dbReference type="PANTHER" id="PTHR36045:SF2">
    <property type="entry name" value="OS04G0558500 PROTEIN"/>
    <property type="match status" value="1"/>
</dbReference>
<feature type="region of interest" description="Disordered" evidence="2">
    <location>
        <begin position="66"/>
        <end position="99"/>
    </location>
</feature>
<gene>
    <name evidence="3" type="ORF">SAY87_030327</name>
</gene>
<evidence type="ECO:0000256" key="1">
    <source>
        <dbReference type="SAM" id="Coils"/>
    </source>
</evidence>
<evidence type="ECO:0000313" key="4">
    <source>
        <dbReference type="Proteomes" id="UP001345219"/>
    </source>
</evidence>
<name>A0AAN7KTZ7_9MYRT</name>
<reference evidence="3 4" key="1">
    <citation type="journal article" date="2023" name="Hortic Res">
        <title>Pangenome of water caltrop reveals structural variations and asymmetric subgenome divergence after allopolyploidization.</title>
        <authorList>
            <person name="Zhang X."/>
            <person name="Chen Y."/>
            <person name="Wang L."/>
            <person name="Yuan Y."/>
            <person name="Fang M."/>
            <person name="Shi L."/>
            <person name="Lu R."/>
            <person name="Comes H.P."/>
            <person name="Ma Y."/>
            <person name="Chen Y."/>
            <person name="Huang G."/>
            <person name="Zhou Y."/>
            <person name="Zheng Z."/>
            <person name="Qiu Y."/>
        </authorList>
    </citation>
    <scope>NUCLEOTIDE SEQUENCE [LARGE SCALE GENOMIC DNA]</scope>
    <source>
        <tissue evidence="3">Roots</tissue>
    </source>
</reference>
<dbReference type="EMBL" id="JAXIOK010000005">
    <property type="protein sequence ID" value="KAK4769795.1"/>
    <property type="molecule type" value="Genomic_DNA"/>
</dbReference>
<accession>A0AAN7KTZ7</accession>
<keyword evidence="4" id="KW-1185">Reference proteome</keyword>
<sequence length="157" mass="17484">MKKILSCSRCVQASIFEPEDAQMEEDLEQLELEVQNMAEKILHYRSTLSEQLKNAFAVLASAHRPEFPQVDSGSEPRPSGAPRQGPSRDSELVSNSPVSESYIDTAKKIELLKEKTMKNIAALHGLLKRLKGCVSAIDNLDSHPSIIHPAFRKDRTS</sequence>
<dbReference type="PANTHER" id="PTHR36045">
    <property type="entry name" value="OS04G0558500 PROTEIN"/>
    <property type="match status" value="1"/>
</dbReference>
<keyword evidence="1" id="KW-0175">Coiled coil</keyword>
<evidence type="ECO:0000313" key="3">
    <source>
        <dbReference type="EMBL" id="KAK4769795.1"/>
    </source>
</evidence>
<organism evidence="3 4">
    <name type="scientific">Trapa incisa</name>
    <dbReference type="NCBI Taxonomy" id="236973"/>
    <lineage>
        <taxon>Eukaryota</taxon>
        <taxon>Viridiplantae</taxon>
        <taxon>Streptophyta</taxon>
        <taxon>Embryophyta</taxon>
        <taxon>Tracheophyta</taxon>
        <taxon>Spermatophyta</taxon>
        <taxon>Magnoliopsida</taxon>
        <taxon>eudicotyledons</taxon>
        <taxon>Gunneridae</taxon>
        <taxon>Pentapetalae</taxon>
        <taxon>rosids</taxon>
        <taxon>malvids</taxon>
        <taxon>Myrtales</taxon>
        <taxon>Lythraceae</taxon>
        <taxon>Trapa</taxon>
    </lineage>
</organism>
<protein>
    <submittedName>
        <fullName evidence="3">Uncharacterized protein</fullName>
    </submittedName>
</protein>
<feature type="coiled-coil region" evidence="1">
    <location>
        <begin position="20"/>
        <end position="47"/>
    </location>
</feature>
<proteinExistence type="predicted"/>
<dbReference type="AlphaFoldDB" id="A0AAN7KTZ7"/>
<comment type="caution">
    <text evidence="3">The sequence shown here is derived from an EMBL/GenBank/DDBJ whole genome shotgun (WGS) entry which is preliminary data.</text>
</comment>
<dbReference type="Proteomes" id="UP001345219">
    <property type="component" value="Chromosome 24"/>
</dbReference>
<evidence type="ECO:0000256" key="2">
    <source>
        <dbReference type="SAM" id="MobiDB-lite"/>
    </source>
</evidence>